<reference evidence="2" key="1">
    <citation type="submission" date="2020-05" db="UniProtKB">
        <authorList>
            <consortium name="EnsemblMetazoa"/>
        </authorList>
    </citation>
    <scope>IDENTIFICATION</scope>
    <source>
        <strain evidence="2">TTRI</strain>
    </source>
</reference>
<dbReference type="AlphaFoldDB" id="A0A1A9VC41"/>
<feature type="transmembrane region" description="Helical" evidence="1">
    <location>
        <begin position="61"/>
        <end position="79"/>
    </location>
</feature>
<proteinExistence type="predicted"/>
<dbReference type="VEuPathDB" id="VectorBase:GAUT032520"/>
<evidence type="ECO:0000313" key="2">
    <source>
        <dbReference type="EnsemblMetazoa" id="GAUT032520-PA"/>
    </source>
</evidence>
<keyword evidence="1" id="KW-1133">Transmembrane helix</keyword>
<name>A0A1A9VC41_GLOAU</name>
<sequence length="175" mass="20146">MSRVSVSIGKICKSHFTMKPKNISFTGLPVTGFGAHVCDDLHPPVNGIQPNHLLTYKLQQMMIIIIIFFVSPSSGFCFLKDRIQQKIDRKSKVFPLIIDEMTFNKIRKLKNSDFRNIRPHNLKVGNKGINSVTILQSVIFLTFLTIDRPIILPNISYFRYDRCLLPILKIVMERL</sequence>
<protein>
    <submittedName>
        <fullName evidence="2">Uncharacterized protein</fullName>
    </submittedName>
</protein>
<evidence type="ECO:0000256" key="1">
    <source>
        <dbReference type="SAM" id="Phobius"/>
    </source>
</evidence>
<evidence type="ECO:0000313" key="3">
    <source>
        <dbReference type="Proteomes" id="UP000078200"/>
    </source>
</evidence>
<dbReference type="Proteomes" id="UP000078200">
    <property type="component" value="Unassembled WGS sequence"/>
</dbReference>
<keyword evidence="3" id="KW-1185">Reference proteome</keyword>
<keyword evidence="1" id="KW-0812">Transmembrane</keyword>
<organism evidence="2 3">
    <name type="scientific">Glossina austeni</name>
    <name type="common">Savannah tsetse fly</name>
    <dbReference type="NCBI Taxonomy" id="7395"/>
    <lineage>
        <taxon>Eukaryota</taxon>
        <taxon>Metazoa</taxon>
        <taxon>Ecdysozoa</taxon>
        <taxon>Arthropoda</taxon>
        <taxon>Hexapoda</taxon>
        <taxon>Insecta</taxon>
        <taxon>Pterygota</taxon>
        <taxon>Neoptera</taxon>
        <taxon>Endopterygota</taxon>
        <taxon>Diptera</taxon>
        <taxon>Brachycera</taxon>
        <taxon>Muscomorpha</taxon>
        <taxon>Hippoboscoidea</taxon>
        <taxon>Glossinidae</taxon>
        <taxon>Glossina</taxon>
    </lineage>
</organism>
<accession>A0A1A9VC41</accession>
<dbReference type="EnsemblMetazoa" id="GAUT032520-RA">
    <property type="protein sequence ID" value="GAUT032520-PA"/>
    <property type="gene ID" value="GAUT032520"/>
</dbReference>
<keyword evidence="1" id="KW-0472">Membrane</keyword>